<dbReference type="GO" id="GO:0000155">
    <property type="term" value="F:phosphorelay sensor kinase activity"/>
    <property type="evidence" value="ECO:0007669"/>
    <property type="project" value="InterPro"/>
</dbReference>
<feature type="domain" description="Signal transduction histidine kinase internal region" evidence="2">
    <location>
        <begin position="166"/>
        <end position="243"/>
    </location>
</feature>
<dbReference type="GO" id="GO:0016020">
    <property type="term" value="C:membrane"/>
    <property type="evidence" value="ECO:0007669"/>
    <property type="project" value="InterPro"/>
</dbReference>
<feature type="transmembrane region" description="Helical" evidence="1">
    <location>
        <begin position="125"/>
        <end position="145"/>
    </location>
</feature>
<accession>A0A1S2VM82</accession>
<name>A0A1S2VM82_9BACT</name>
<dbReference type="InterPro" id="IPR010559">
    <property type="entry name" value="Sig_transdc_His_kin_internal"/>
</dbReference>
<keyword evidence="1" id="KW-1133">Transmembrane helix</keyword>
<evidence type="ECO:0000313" key="4">
    <source>
        <dbReference type="Proteomes" id="UP000181790"/>
    </source>
</evidence>
<proteinExistence type="predicted"/>
<evidence type="ECO:0000259" key="2">
    <source>
        <dbReference type="Pfam" id="PF06580"/>
    </source>
</evidence>
<dbReference type="InterPro" id="IPR050640">
    <property type="entry name" value="Bact_2-comp_sensor_kinase"/>
</dbReference>
<dbReference type="OrthoDB" id="9792992at2"/>
<feature type="transmembrane region" description="Helical" evidence="1">
    <location>
        <begin position="50"/>
        <end position="71"/>
    </location>
</feature>
<dbReference type="RefSeq" id="WP_143092613.1">
    <property type="nucleotide sequence ID" value="NZ_MORL01000003.1"/>
</dbReference>
<gene>
    <name evidence="3" type="ORF">BLX24_08550</name>
</gene>
<dbReference type="AlphaFoldDB" id="A0A1S2VM82"/>
<evidence type="ECO:0000313" key="3">
    <source>
        <dbReference type="EMBL" id="OIN59887.1"/>
    </source>
</evidence>
<dbReference type="Proteomes" id="UP000181790">
    <property type="component" value="Unassembled WGS sequence"/>
</dbReference>
<protein>
    <recommendedName>
        <fullName evidence="2">Signal transduction histidine kinase internal region domain-containing protein</fullName>
    </recommendedName>
</protein>
<evidence type="ECO:0000256" key="1">
    <source>
        <dbReference type="SAM" id="Phobius"/>
    </source>
</evidence>
<feature type="transmembrane region" description="Helical" evidence="1">
    <location>
        <begin position="83"/>
        <end position="105"/>
    </location>
</feature>
<dbReference type="Pfam" id="PF06580">
    <property type="entry name" value="His_kinase"/>
    <property type="match status" value="1"/>
</dbReference>
<dbReference type="EMBL" id="MORL01000003">
    <property type="protein sequence ID" value="OIN59887.1"/>
    <property type="molecule type" value="Genomic_DNA"/>
</dbReference>
<comment type="caution">
    <text evidence="3">The sequence shown here is derived from an EMBL/GenBank/DDBJ whole genome shotgun (WGS) entry which is preliminary data.</text>
</comment>
<dbReference type="PANTHER" id="PTHR34220:SF7">
    <property type="entry name" value="SENSOR HISTIDINE KINASE YPDA"/>
    <property type="match status" value="1"/>
</dbReference>
<organism evidence="3 4">
    <name type="scientific">Arsenicibacter rosenii</name>
    <dbReference type="NCBI Taxonomy" id="1750698"/>
    <lineage>
        <taxon>Bacteria</taxon>
        <taxon>Pseudomonadati</taxon>
        <taxon>Bacteroidota</taxon>
        <taxon>Cytophagia</taxon>
        <taxon>Cytophagales</taxon>
        <taxon>Spirosomataceae</taxon>
        <taxon>Arsenicibacter</taxon>
    </lineage>
</organism>
<keyword evidence="1" id="KW-0812">Transmembrane</keyword>
<sequence>MVKSLKLSLPEVLFFGIVFILFSILTDFEYNLYEKTGRLPSLLSLLERLIYGVLRTIPYWLYYKLILPALFEKRYRTFGWRLLVFLFLLDGYLHYVMYGLVMNLWFLPETMLVSARKWYHSNVLLHFSIVYIIRELLMVSALGYYQQSVRQQQRLHELSQHQLQTELDSLRAQLQPHFFFNTLNTIYSLALHGSVKTASLVARHADIMRYILYRARKKRVPLDEEINFLSNYVAVESMRFSDKASIRFETQGIHNRIFIEPLLLLPFVENTFKHGLSQEIRTGFVQIVLVLIDHELILETRNSMVQAAGHTRADPGIGLANVSKQLALLYPDQHELSIQPDNTCYFLRLRLLLSSND</sequence>
<reference evidence="3 4" key="1">
    <citation type="submission" date="2016-10" db="EMBL/GenBank/DDBJ databases">
        <title>Arsenicibacter rosenii gen. nov., sp. nov., an efficient arsenic-methylating bacterium isolated from an arsenic-contaminated paddy soil.</title>
        <authorList>
            <person name="Huang K."/>
        </authorList>
    </citation>
    <scope>NUCLEOTIDE SEQUENCE [LARGE SCALE GENOMIC DNA]</scope>
    <source>
        <strain evidence="3 4">SM-1</strain>
    </source>
</reference>
<dbReference type="PANTHER" id="PTHR34220">
    <property type="entry name" value="SENSOR HISTIDINE KINASE YPDA"/>
    <property type="match status" value="1"/>
</dbReference>
<keyword evidence="4" id="KW-1185">Reference proteome</keyword>
<keyword evidence="1" id="KW-0472">Membrane</keyword>
<feature type="transmembrane region" description="Helical" evidence="1">
    <location>
        <begin position="12"/>
        <end position="30"/>
    </location>
</feature>